<dbReference type="EMBL" id="JAANER010000003">
    <property type="protein sequence ID" value="KAG9191573.1"/>
    <property type="molecule type" value="Genomic_DNA"/>
</dbReference>
<feature type="compositionally biased region" description="Acidic residues" evidence="8">
    <location>
        <begin position="99"/>
        <end position="109"/>
    </location>
</feature>
<comment type="caution">
    <text evidence="12">The sequence shown here is derived from an EMBL/GenBank/DDBJ whole genome shotgun (WGS) entry which is preliminary data.</text>
</comment>
<keyword evidence="6" id="KW-0406">Ion transport</keyword>
<dbReference type="GO" id="GO:0015369">
    <property type="term" value="F:calcium:proton antiporter activity"/>
    <property type="evidence" value="ECO:0007669"/>
    <property type="project" value="TreeGrafter"/>
</dbReference>
<evidence type="ECO:0000256" key="3">
    <source>
        <dbReference type="ARBA" id="ARBA00022448"/>
    </source>
</evidence>
<evidence type="ECO:0000256" key="2">
    <source>
        <dbReference type="ARBA" id="ARBA00008170"/>
    </source>
</evidence>
<comment type="similarity">
    <text evidence="2">Belongs to the Ca(2+):cation antiporter (CaCA) (TC 2.A.19) family.</text>
</comment>
<keyword evidence="4 9" id="KW-0812">Transmembrane</keyword>
<feature type="region of interest" description="Disordered" evidence="8">
    <location>
        <begin position="1"/>
        <end position="199"/>
    </location>
</feature>
<evidence type="ECO:0000256" key="5">
    <source>
        <dbReference type="ARBA" id="ARBA00022989"/>
    </source>
</evidence>
<feature type="transmembrane region" description="Helical" evidence="9">
    <location>
        <begin position="1050"/>
        <end position="1069"/>
    </location>
</feature>
<protein>
    <submittedName>
        <fullName evidence="12">Calcium permease</fullName>
    </submittedName>
</protein>
<feature type="transmembrane region" description="Helical" evidence="9">
    <location>
        <begin position="254"/>
        <end position="286"/>
    </location>
</feature>
<evidence type="ECO:0000259" key="11">
    <source>
        <dbReference type="Pfam" id="PF03733"/>
    </source>
</evidence>
<dbReference type="InterPro" id="IPR005185">
    <property type="entry name" value="YccF"/>
</dbReference>
<dbReference type="InterPro" id="IPR044880">
    <property type="entry name" value="NCX_ion-bd_dom_sf"/>
</dbReference>
<feature type="domain" description="Sodium/calcium exchanger membrane region" evidence="10">
    <location>
        <begin position="529"/>
        <end position="715"/>
    </location>
</feature>
<dbReference type="Pfam" id="PF03733">
    <property type="entry name" value="YccF"/>
    <property type="match status" value="1"/>
</dbReference>
<feature type="domain" description="Sodium/calcium exchanger membrane region" evidence="10">
    <location>
        <begin position="915"/>
        <end position="1068"/>
    </location>
</feature>
<feature type="domain" description="Inner membrane component" evidence="11">
    <location>
        <begin position="257"/>
        <end position="310"/>
    </location>
</feature>
<feature type="transmembrane region" description="Helical" evidence="9">
    <location>
        <begin position="559"/>
        <end position="581"/>
    </location>
</feature>
<dbReference type="GO" id="GO:0006874">
    <property type="term" value="P:intracellular calcium ion homeostasis"/>
    <property type="evidence" value="ECO:0007669"/>
    <property type="project" value="TreeGrafter"/>
</dbReference>
<dbReference type="InterPro" id="IPR004713">
    <property type="entry name" value="CaH_exchang"/>
</dbReference>
<evidence type="ECO:0000313" key="13">
    <source>
        <dbReference type="Proteomes" id="UP001199106"/>
    </source>
</evidence>
<dbReference type="InterPro" id="IPR004837">
    <property type="entry name" value="NaCa_Exmemb"/>
</dbReference>
<feature type="transmembrane region" description="Helical" evidence="9">
    <location>
        <begin position="916"/>
        <end position="934"/>
    </location>
</feature>
<feature type="transmembrane region" description="Helical" evidence="9">
    <location>
        <begin position="401"/>
        <end position="418"/>
    </location>
</feature>
<reference evidence="12" key="1">
    <citation type="submission" date="2021-07" db="EMBL/GenBank/DDBJ databases">
        <title>Genome Resource of American Ginseng Black Spot Pathogen Alternaria panax.</title>
        <authorList>
            <person name="Qiu C."/>
            <person name="Wang W."/>
            <person name="Liu Z."/>
        </authorList>
    </citation>
    <scope>NUCLEOTIDE SEQUENCE</scope>
    <source>
        <strain evidence="12">BNCC115425</strain>
    </source>
</reference>
<evidence type="ECO:0000313" key="12">
    <source>
        <dbReference type="EMBL" id="KAG9191573.1"/>
    </source>
</evidence>
<feature type="region of interest" description="Disordered" evidence="8">
    <location>
        <begin position="857"/>
        <end position="908"/>
    </location>
</feature>
<evidence type="ECO:0000256" key="1">
    <source>
        <dbReference type="ARBA" id="ARBA00004127"/>
    </source>
</evidence>
<feature type="region of interest" description="Disordered" evidence="8">
    <location>
        <begin position="787"/>
        <end position="823"/>
    </location>
</feature>
<evidence type="ECO:0000256" key="4">
    <source>
        <dbReference type="ARBA" id="ARBA00022692"/>
    </source>
</evidence>
<feature type="transmembrane region" description="Helical" evidence="9">
    <location>
        <begin position="987"/>
        <end position="1010"/>
    </location>
</feature>
<dbReference type="Proteomes" id="UP001199106">
    <property type="component" value="Unassembled WGS sequence"/>
</dbReference>
<dbReference type="Pfam" id="PF01699">
    <property type="entry name" value="Na_Ca_ex"/>
    <property type="match status" value="2"/>
</dbReference>
<dbReference type="GO" id="GO:0005774">
    <property type="term" value="C:vacuolar membrane"/>
    <property type="evidence" value="ECO:0007669"/>
    <property type="project" value="UniProtKB-ARBA"/>
</dbReference>
<name>A0AAD4NPH2_9PLEO</name>
<feature type="transmembrane region" description="Helical" evidence="9">
    <location>
        <begin position="593"/>
        <end position="615"/>
    </location>
</feature>
<evidence type="ECO:0000256" key="6">
    <source>
        <dbReference type="ARBA" id="ARBA00023065"/>
    </source>
</evidence>
<dbReference type="FunFam" id="1.20.1420.30:FF:000017">
    <property type="entry name" value="Calcium permease family membrane transporter"/>
    <property type="match status" value="1"/>
</dbReference>
<feature type="transmembrane region" description="Helical" evidence="9">
    <location>
        <begin position="495"/>
        <end position="516"/>
    </location>
</feature>
<feature type="transmembrane region" description="Helical" evidence="9">
    <location>
        <begin position="424"/>
        <end position="446"/>
    </location>
</feature>
<feature type="compositionally biased region" description="Basic and acidic residues" evidence="8">
    <location>
        <begin position="796"/>
        <end position="822"/>
    </location>
</feature>
<evidence type="ECO:0000256" key="8">
    <source>
        <dbReference type="SAM" id="MobiDB-lite"/>
    </source>
</evidence>
<dbReference type="PANTHER" id="PTHR31503">
    <property type="entry name" value="VACUOLAR CALCIUM ION TRANSPORTER"/>
    <property type="match status" value="1"/>
</dbReference>
<feature type="compositionally biased region" description="Basic residues" evidence="8">
    <location>
        <begin position="119"/>
        <end position="136"/>
    </location>
</feature>
<evidence type="ECO:0000259" key="10">
    <source>
        <dbReference type="Pfam" id="PF01699"/>
    </source>
</evidence>
<keyword evidence="5 9" id="KW-1133">Transmembrane helix</keyword>
<feature type="compositionally biased region" description="Acidic residues" evidence="8">
    <location>
        <begin position="177"/>
        <end position="199"/>
    </location>
</feature>
<gene>
    <name evidence="12" type="ORF">G6011_10307</name>
</gene>
<feature type="transmembrane region" description="Helical" evidence="9">
    <location>
        <begin position="697"/>
        <end position="717"/>
    </location>
</feature>
<dbReference type="AlphaFoldDB" id="A0AAD4NPH2"/>
<feature type="compositionally biased region" description="Low complexity" evidence="8">
    <location>
        <begin position="20"/>
        <end position="30"/>
    </location>
</feature>
<feature type="transmembrane region" description="Helical" evidence="9">
    <location>
        <begin position="528"/>
        <end position="547"/>
    </location>
</feature>
<keyword evidence="7 9" id="KW-0472">Membrane</keyword>
<proteinExistence type="inferred from homology"/>
<dbReference type="Gene3D" id="1.20.1420.30">
    <property type="entry name" value="NCX, central ion-binding region"/>
    <property type="match status" value="2"/>
</dbReference>
<organism evidence="12 13">
    <name type="scientific">Alternaria panax</name>
    <dbReference type="NCBI Taxonomy" id="48097"/>
    <lineage>
        <taxon>Eukaryota</taxon>
        <taxon>Fungi</taxon>
        <taxon>Dikarya</taxon>
        <taxon>Ascomycota</taxon>
        <taxon>Pezizomycotina</taxon>
        <taxon>Dothideomycetes</taxon>
        <taxon>Pleosporomycetidae</taxon>
        <taxon>Pleosporales</taxon>
        <taxon>Pleosporineae</taxon>
        <taxon>Pleosporaceae</taxon>
        <taxon>Alternaria</taxon>
        <taxon>Alternaria sect. Panax</taxon>
    </lineage>
</organism>
<keyword evidence="3" id="KW-0813">Transport</keyword>
<feature type="transmembrane region" description="Helical" evidence="9">
    <location>
        <begin position="1022"/>
        <end position="1044"/>
    </location>
</feature>
<dbReference type="PANTHER" id="PTHR31503:SF10">
    <property type="entry name" value="VNX1 PROTEIN"/>
    <property type="match status" value="1"/>
</dbReference>
<feature type="transmembrane region" description="Helical" evidence="9">
    <location>
        <begin position="627"/>
        <end position="647"/>
    </location>
</feature>
<comment type="subcellular location">
    <subcellularLocation>
        <location evidence="1">Endomembrane system</location>
        <topology evidence="1">Multi-pass membrane protein</topology>
    </subcellularLocation>
</comment>
<evidence type="ECO:0000256" key="7">
    <source>
        <dbReference type="ARBA" id="ARBA00023136"/>
    </source>
</evidence>
<accession>A0AAD4NPH2</accession>
<evidence type="ECO:0000256" key="9">
    <source>
        <dbReference type="SAM" id="Phobius"/>
    </source>
</evidence>
<keyword evidence="13" id="KW-1185">Reference proteome</keyword>
<sequence length="1113" mass="122689">MDDGTPTAGKAKLSPETSRRSSTYGTGSDTPTQSASGTDSARRRPQAAMQPSGYGSITSGIERRQQTAATPEGSTKPKKPPMSRRATSSKWPQKGQEFSVDDAEEEVELDQAQQDQLKKQRQTPLRRKPSTVRRRPAPPPNLATIDSTEDDDVEQDTAGPPTGPDADATPSSSEETVQAEDEEEEEDQSGGGDEDDDLSDAESFTLRDRQDAINVTHPFGIRIWKPALYKKGRSVQRNAEEDIHSSPGLYVSRWLLLFNIAWTLIFGWWLAVVATAGGLLCALLGFNESCKEYSRLLFDLAGYLFYPFGKYVKLMQDEAYIEEDEGEGRSISEYEQWQSGDIEEGRLFFGPTTGTSSLIGRRRNSVDSTGGETTSLLGRDGRANIVHADTANTKRRLFGRGKWNLGRVVFFLFFYGILTPSLFLVSALCWFLVFTIPMGKTTLLLFDHLRRHPLALSFHSDNGNVRRPGESSSILLCTYRAVGIKYWKYTIDGTNIFLINLLSLVAFTIFDYFVLAEALEMKFWLTDQFLLFTLALLSIIPLAYFIGQAVASISAQSSMGVGATINAFFSTVVEVFLYCVALKQGKAQLVEGSIIGSIFAGILFLPGLSMCFGALKRKTQRFNVRSAGVTSTMLLFAVIGAFGPTLFYQIYGSHELNCHQCVHSSVHVPLERDCRRCYYSQTPALNDRFYNEAVKPYTWFAATMLFFSYIIGLLFTLRTHAATIWTEPDAQEKRILEMSASSLSQSGHTDFPHSSFVRQATGQSVSRAHIRDSQLYKRMVSQTLQEVGLGPEQNASDDRRPASKSDSHIPHMVPPKDSDAHSHHSFHVEGLTDDAAQSLARQITEIAATTTALATRDVTRAPRKAAQLAHTSSKAHVDRPVHTRTNTEAAPEEVDAATGHASGGHDAPNWSRQKSAAILLTATLAYAIIAEILVNTVDGVLEGSDIDEKFLGITLFALVPNTTEFLNAISFAMNGNIALSMEIGSAYALQVCLLQIPALVFYSAIHTGYIPAQDAASQTFTLIFPQWDMVTVILCVFLLSYMYGEGKSNYFKGSILILSYLVVIAGFYLSGFNDFQKMGVDPMDTLALGGLVEQQVQSMTFKTPSWSRSGVAY</sequence>
<dbReference type="GO" id="GO:0012505">
    <property type="term" value="C:endomembrane system"/>
    <property type="evidence" value="ECO:0007669"/>
    <property type="project" value="UniProtKB-SubCell"/>
</dbReference>